<proteinExistence type="predicted"/>
<protein>
    <submittedName>
        <fullName evidence="4">Uncharacterized protein</fullName>
    </submittedName>
</protein>
<keyword evidence="3" id="KW-0812">Transmembrane</keyword>
<evidence type="ECO:0000313" key="4">
    <source>
        <dbReference type="EMBL" id="MBW92016.1"/>
    </source>
</evidence>
<keyword evidence="3" id="KW-0472">Membrane</keyword>
<keyword evidence="3" id="KW-1133">Transmembrane helix</keyword>
<evidence type="ECO:0000256" key="2">
    <source>
        <dbReference type="SAM" id="MobiDB-lite"/>
    </source>
</evidence>
<keyword evidence="1" id="KW-0143">Chaperone</keyword>
<feature type="transmembrane region" description="Helical" evidence="3">
    <location>
        <begin position="218"/>
        <end position="239"/>
    </location>
</feature>
<accession>A0A2P2JEV5</accession>
<evidence type="ECO:0000256" key="3">
    <source>
        <dbReference type="SAM" id="Phobius"/>
    </source>
</evidence>
<dbReference type="GO" id="GO:0009506">
    <property type="term" value="C:plasmodesma"/>
    <property type="evidence" value="ECO:0007669"/>
    <property type="project" value="TreeGrafter"/>
</dbReference>
<feature type="compositionally biased region" description="Pro residues" evidence="2">
    <location>
        <begin position="62"/>
        <end position="74"/>
    </location>
</feature>
<sequence length="244" mass="27770">MASHFSHNHCQNTGHSPTAAASACCCSCSCCHRLSPSPPLLSVDQLLEYLVSILQQRQQQQHPPPFSPYSPFPNQPHAHHPNHHQDPNFRLQNLHFPHKNATHETQFVLSSLLQRISTLESSLNHLSPSSTTNNHYHPSYSLRDTAARVIQTHFRAFLVRRSRTLRQLKGLASIKSRFASLKSSVSGKTHFNFEVVSRKAMDLLLKLDSIQVMSFVGLYQYFGIFFMNCFFVMLFALLIRGLFV</sequence>
<evidence type="ECO:0000256" key="1">
    <source>
        <dbReference type="ARBA" id="ARBA00023186"/>
    </source>
</evidence>
<dbReference type="GO" id="GO:0006457">
    <property type="term" value="P:protein folding"/>
    <property type="evidence" value="ECO:0007669"/>
    <property type="project" value="TreeGrafter"/>
</dbReference>
<feature type="region of interest" description="Disordered" evidence="2">
    <location>
        <begin position="57"/>
        <end position="86"/>
    </location>
</feature>
<dbReference type="InterPro" id="IPR040400">
    <property type="entry name" value="BAG5/6/7/8"/>
</dbReference>
<dbReference type="AlphaFoldDB" id="A0A2P2JEV5"/>
<reference evidence="4" key="1">
    <citation type="submission" date="2018-02" db="EMBL/GenBank/DDBJ databases">
        <title>Rhizophora mucronata_Transcriptome.</title>
        <authorList>
            <person name="Meera S.P."/>
            <person name="Sreeshan A."/>
            <person name="Augustine A."/>
        </authorList>
    </citation>
    <scope>NUCLEOTIDE SEQUENCE</scope>
    <source>
        <tissue evidence="4">Leaf</tissue>
    </source>
</reference>
<organism evidence="4">
    <name type="scientific">Rhizophora mucronata</name>
    <name type="common">Asiatic mangrove</name>
    <dbReference type="NCBI Taxonomy" id="61149"/>
    <lineage>
        <taxon>Eukaryota</taxon>
        <taxon>Viridiplantae</taxon>
        <taxon>Streptophyta</taxon>
        <taxon>Embryophyta</taxon>
        <taxon>Tracheophyta</taxon>
        <taxon>Spermatophyta</taxon>
        <taxon>Magnoliopsida</taxon>
        <taxon>eudicotyledons</taxon>
        <taxon>Gunneridae</taxon>
        <taxon>Pentapetalae</taxon>
        <taxon>rosids</taxon>
        <taxon>fabids</taxon>
        <taxon>Malpighiales</taxon>
        <taxon>Rhizophoraceae</taxon>
        <taxon>Rhizophora</taxon>
    </lineage>
</organism>
<dbReference type="PANTHER" id="PTHR33322">
    <property type="entry name" value="BAG DOMAIN CONTAINING PROTEIN, EXPRESSED"/>
    <property type="match status" value="1"/>
</dbReference>
<name>A0A2P2JEV5_RHIMU</name>
<dbReference type="PANTHER" id="PTHR33322:SF18">
    <property type="entry name" value="BAG FAMILY MOLECULAR CHAPERONE REGULATOR 8, CHLOROPLASTIC"/>
    <property type="match status" value="1"/>
</dbReference>
<dbReference type="EMBL" id="GGEC01011533">
    <property type="protein sequence ID" value="MBW92016.1"/>
    <property type="molecule type" value="Transcribed_RNA"/>
</dbReference>